<dbReference type="STRING" id="1754192.A0A1Y1XHV0"/>
<dbReference type="SUPFAM" id="SSF55797">
    <property type="entry name" value="PR-1-like"/>
    <property type="match status" value="1"/>
</dbReference>
<feature type="compositionally biased region" description="Basic residues" evidence="1">
    <location>
        <begin position="186"/>
        <end position="197"/>
    </location>
</feature>
<gene>
    <name evidence="4" type="ORF">BCR32DRAFT_290829</name>
</gene>
<feature type="region of interest" description="Disordered" evidence="1">
    <location>
        <begin position="163"/>
        <end position="222"/>
    </location>
</feature>
<comment type="caution">
    <text evidence="4">The sequence shown here is derived from an EMBL/GenBank/DDBJ whole genome shotgun (WGS) entry which is preliminary data.</text>
</comment>
<evidence type="ECO:0000313" key="4">
    <source>
        <dbReference type="EMBL" id="ORX85272.1"/>
    </source>
</evidence>
<evidence type="ECO:0000256" key="1">
    <source>
        <dbReference type="SAM" id="MobiDB-lite"/>
    </source>
</evidence>
<feature type="compositionally biased region" description="Basic and acidic residues" evidence="1">
    <location>
        <begin position="289"/>
        <end position="311"/>
    </location>
</feature>
<reference evidence="4 5" key="2">
    <citation type="submission" date="2016-08" db="EMBL/GenBank/DDBJ databases">
        <title>Pervasive Adenine N6-methylation of Active Genes in Fungi.</title>
        <authorList>
            <consortium name="DOE Joint Genome Institute"/>
            <person name="Mondo S.J."/>
            <person name="Dannebaum R.O."/>
            <person name="Kuo R.C."/>
            <person name="Labutti K."/>
            <person name="Haridas S."/>
            <person name="Kuo A."/>
            <person name="Salamov A."/>
            <person name="Ahrendt S.R."/>
            <person name="Lipzen A."/>
            <person name="Sullivan W."/>
            <person name="Andreopoulos W.B."/>
            <person name="Clum A."/>
            <person name="Lindquist E."/>
            <person name="Daum C."/>
            <person name="Ramamoorthy G.K."/>
            <person name="Gryganskyi A."/>
            <person name="Culley D."/>
            <person name="Magnuson J.K."/>
            <person name="James T.Y."/>
            <person name="O'Malley M.A."/>
            <person name="Stajich J.E."/>
            <person name="Spatafora J.W."/>
            <person name="Visel A."/>
            <person name="Grigoriev I.V."/>
        </authorList>
    </citation>
    <scope>NUCLEOTIDE SEQUENCE [LARGE SCALE GENOMIC DNA]</scope>
    <source>
        <strain evidence="4 5">S4</strain>
    </source>
</reference>
<dbReference type="AlphaFoldDB" id="A0A1Y1XHV0"/>
<keyword evidence="2" id="KW-0732">Signal</keyword>
<name>A0A1Y1XHV0_9FUNG</name>
<dbReference type="EMBL" id="MCFG01000038">
    <property type="protein sequence ID" value="ORX85272.1"/>
    <property type="molecule type" value="Genomic_DNA"/>
</dbReference>
<keyword evidence="5" id="KW-1185">Reference proteome</keyword>
<feature type="chain" id="PRO_5012305092" evidence="2">
    <location>
        <begin position="21"/>
        <end position="405"/>
    </location>
</feature>
<dbReference type="PRINTS" id="PR00837">
    <property type="entry name" value="V5TPXLIKE"/>
</dbReference>
<dbReference type="InterPro" id="IPR001283">
    <property type="entry name" value="CRISP-related"/>
</dbReference>
<feature type="region of interest" description="Disordered" evidence="1">
    <location>
        <begin position="273"/>
        <end position="319"/>
    </location>
</feature>
<feature type="domain" description="SCP" evidence="3">
    <location>
        <begin position="25"/>
        <end position="160"/>
    </location>
</feature>
<organism evidence="4 5">
    <name type="scientific">Anaeromyces robustus</name>
    <dbReference type="NCBI Taxonomy" id="1754192"/>
    <lineage>
        <taxon>Eukaryota</taxon>
        <taxon>Fungi</taxon>
        <taxon>Fungi incertae sedis</taxon>
        <taxon>Chytridiomycota</taxon>
        <taxon>Chytridiomycota incertae sedis</taxon>
        <taxon>Neocallimastigomycetes</taxon>
        <taxon>Neocallimastigales</taxon>
        <taxon>Neocallimastigaceae</taxon>
        <taxon>Anaeromyces</taxon>
    </lineage>
</organism>
<dbReference type="PANTHER" id="PTHR10334">
    <property type="entry name" value="CYSTEINE-RICH SECRETORY PROTEIN-RELATED"/>
    <property type="match status" value="1"/>
</dbReference>
<dbReference type="OrthoDB" id="337038at2759"/>
<dbReference type="CDD" id="cd05380">
    <property type="entry name" value="CAP_euk"/>
    <property type="match status" value="1"/>
</dbReference>
<evidence type="ECO:0000313" key="5">
    <source>
        <dbReference type="Proteomes" id="UP000193944"/>
    </source>
</evidence>
<sequence length="405" mass="44838">MKLRFSNLLVVAALLCGANATLTEKEKDELLYYHEKTREAVGAPDMKDISWDDHLAAAAERYAKKCTKNEHSGEGPENLAWTGYGRKVDRLFNLWKAEKDDFLKAGVVSKYDNKRVKNKIGHYAQVVWAENTKVGCGLSECDGGDFYQLVCRYKTGNVIGQKVYSKNGSKSSDDDDDEKPKEHKTTSKKTTTKKTTTRKTTTQKTTTTTTKKTTTTTIKRTTTTVPKPVAPVTTKKVVNTTSKVPVVNTKIPSVKATTKALAGVTKSVTAPVATPKKVAPAPEHKVHKSKDEDEKKSSSSKKEEEKPLETIKEEEEEPKNNNVVTGVAITGSVVGAAAAFVFLKKNPKQYANLTRTLSRKTNSIKRGASVVTRTLTRKPQTRNVPVVDNANDYRVDFVHNMNYTY</sequence>
<dbReference type="Proteomes" id="UP000193944">
    <property type="component" value="Unassembled WGS sequence"/>
</dbReference>
<dbReference type="SMART" id="SM00198">
    <property type="entry name" value="SCP"/>
    <property type="match status" value="1"/>
</dbReference>
<protein>
    <submittedName>
        <fullName evidence="4">PR-1-like protein</fullName>
    </submittedName>
</protein>
<feature type="compositionally biased region" description="Low complexity" evidence="1">
    <location>
        <begin position="198"/>
        <end position="222"/>
    </location>
</feature>
<evidence type="ECO:0000259" key="3">
    <source>
        <dbReference type="SMART" id="SM00198"/>
    </source>
</evidence>
<reference evidence="4 5" key="1">
    <citation type="submission" date="2016-08" db="EMBL/GenBank/DDBJ databases">
        <title>A Parts List for Fungal Cellulosomes Revealed by Comparative Genomics.</title>
        <authorList>
            <consortium name="DOE Joint Genome Institute"/>
            <person name="Haitjema C.H."/>
            <person name="Gilmore S.P."/>
            <person name="Henske J.K."/>
            <person name="Solomon K.V."/>
            <person name="De Groot R."/>
            <person name="Kuo A."/>
            <person name="Mondo S.J."/>
            <person name="Salamov A.A."/>
            <person name="Labutti K."/>
            <person name="Zhao Z."/>
            <person name="Chiniquy J."/>
            <person name="Barry K."/>
            <person name="Brewer H.M."/>
            <person name="Purvine S.O."/>
            <person name="Wright A.T."/>
            <person name="Boxma B."/>
            <person name="Van Alen T."/>
            <person name="Hackstein J.H."/>
            <person name="Baker S.E."/>
            <person name="Grigoriev I.V."/>
            <person name="O'Malley M.A."/>
        </authorList>
    </citation>
    <scope>NUCLEOTIDE SEQUENCE [LARGE SCALE GENOMIC DNA]</scope>
    <source>
        <strain evidence="4 5">S4</strain>
    </source>
</reference>
<dbReference type="InterPro" id="IPR014044">
    <property type="entry name" value="CAP_dom"/>
</dbReference>
<evidence type="ECO:0000256" key="2">
    <source>
        <dbReference type="SAM" id="SignalP"/>
    </source>
</evidence>
<dbReference type="InterPro" id="IPR035940">
    <property type="entry name" value="CAP_sf"/>
</dbReference>
<proteinExistence type="predicted"/>
<dbReference type="Pfam" id="PF00188">
    <property type="entry name" value="CAP"/>
    <property type="match status" value="1"/>
</dbReference>
<dbReference type="Gene3D" id="3.40.33.10">
    <property type="entry name" value="CAP"/>
    <property type="match status" value="1"/>
</dbReference>
<feature type="signal peptide" evidence="2">
    <location>
        <begin position="1"/>
        <end position="20"/>
    </location>
</feature>
<accession>A0A1Y1XHV0</accession>